<dbReference type="AlphaFoldDB" id="A0A8T4L7K3"/>
<keyword evidence="7" id="KW-0546">Nucleotide metabolism</keyword>
<gene>
    <name evidence="13" type="primary">yjjX</name>
    <name evidence="13" type="ORF">J4215_02870</name>
</gene>
<evidence type="ECO:0000256" key="6">
    <source>
        <dbReference type="ARBA" id="ARBA00022842"/>
    </source>
</evidence>
<dbReference type="GO" id="GO:0103023">
    <property type="term" value="F:ITPase activity"/>
    <property type="evidence" value="ECO:0007669"/>
    <property type="project" value="UniProtKB-EC"/>
</dbReference>
<evidence type="ECO:0000256" key="2">
    <source>
        <dbReference type="ARBA" id="ARBA00001946"/>
    </source>
</evidence>
<dbReference type="InterPro" id="IPR029001">
    <property type="entry name" value="ITPase-like_fam"/>
</dbReference>
<dbReference type="GO" id="GO:0000166">
    <property type="term" value="F:nucleotide binding"/>
    <property type="evidence" value="ECO:0007669"/>
    <property type="project" value="UniProtKB-KW"/>
</dbReference>
<dbReference type="GO" id="GO:0046872">
    <property type="term" value="F:metal ion binding"/>
    <property type="evidence" value="ECO:0007669"/>
    <property type="project" value="UniProtKB-KW"/>
</dbReference>
<keyword evidence="8" id="KW-0464">Manganese</keyword>
<dbReference type="InterPro" id="IPR002786">
    <property type="entry name" value="Non_canon_purine_NTPase"/>
</dbReference>
<dbReference type="InterPro" id="IPR050299">
    <property type="entry name" value="YjjX_NTPase"/>
</dbReference>
<dbReference type="Pfam" id="PF01931">
    <property type="entry name" value="NTPase_I-T"/>
    <property type="match status" value="1"/>
</dbReference>
<accession>A0A8T4L7K3</accession>
<dbReference type="SUPFAM" id="SSF52972">
    <property type="entry name" value="ITPase-like"/>
    <property type="match status" value="1"/>
</dbReference>
<dbReference type="GO" id="GO:0009117">
    <property type="term" value="P:nucleotide metabolic process"/>
    <property type="evidence" value="ECO:0007669"/>
    <property type="project" value="UniProtKB-KW"/>
</dbReference>
<reference evidence="13" key="2">
    <citation type="submission" date="2021-05" db="EMBL/GenBank/DDBJ databases">
        <title>Protein family content uncovers lineage relationships and bacterial pathway maintenance mechanisms in DPANN archaea.</title>
        <authorList>
            <person name="Castelle C.J."/>
            <person name="Meheust R."/>
            <person name="Jaffe A.L."/>
            <person name="Seitz K."/>
            <person name="Gong X."/>
            <person name="Baker B.J."/>
            <person name="Banfield J.F."/>
        </authorList>
    </citation>
    <scope>NUCLEOTIDE SEQUENCE</scope>
    <source>
        <strain evidence="13">RIFCSPLOWO2_01_FULL_AR10_48_17</strain>
    </source>
</reference>
<evidence type="ECO:0000256" key="1">
    <source>
        <dbReference type="ARBA" id="ARBA00001936"/>
    </source>
</evidence>
<evidence type="ECO:0000256" key="5">
    <source>
        <dbReference type="ARBA" id="ARBA00022801"/>
    </source>
</evidence>
<evidence type="ECO:0000256" key="10">
    <source>
        <dbReference type="ARBA" id="ARBA00048174"/>
    </source>
</evidence>
<evidence type="ECO:0000259" key="12">
    <source>
        <dbReference type="Pfam" id="PF01931"/>
    </source>
</evidence>
<name>A0A8T4L7K3_9ARCH</name>
<dbReference type="Gene3D" id="3.90.950.10">
    <property type="match status" value="1"/>
</dbReference>
<comment type="catalytic activity">
    <reaction evidence="10">
        <text>ITP + H2O = IDP + phosphate + H(+)</text>
        <dbReference type="Rhea" id="RHEA:28330"/>
        <dbReference type="ChEBI" id="CHEBI:15377"/>
        <dbReference type="ChEBI" id="CHEBI:15378"/>
        <dbReference type="ChEBI" id="CHEBI:43474"/>
        <dbReference type="ChEBI" id="CHEBI:58280"/>
        <dbReference type="ChEBI" id="CHEBI:61402"/>
        <dbReference type="EC" id="3.6.1.73"/>
    </reaction>
</comment>
<reference evidence="13" key="1">
    <citation type="submission" date="2021-03" db="EMBL/GenBank/DDBJ databases">
        <authorList>
            <person name="Jaffe A."/>
        </authorList>
    </citation>
    <scope>NUCLEOTIDE SEQUENCE</scope>
    <source>
        <strain evidence="13">RIFCSPLOWO2_01_FULL_AR10_48_17</strain>
    </source>
</reference>
<feature type="domain" description="Non-canonical purine NTP phosphatase/PRRC1" evidence="12">
    <location>
        <begin position="6"/>
        <end position="170"/>
    </location>
</feature>
<evidence type="ECO:0000256" key="3">
    <source>
        <dbReference type="ARBA" id="ARBA00022723"/>
    </source>
</evidence>
<keyword evidence="6" id="KW-0460">Magnesium</keyword>
<sequence>MKIVVASKNPVKLLAVTDLIPEYPLLADASFELRPVSSDVSEQPLSLEEILKGAIARAKNAFSDCDLSFGIESGLMAVPYTKTGFLEVTVCVIFDGKEAHIGCSSAFEVPIKVMDRVLHQKMELAKAVKDAGLTKSDSLGKEEGIIGILTRNRVTRKDYTQQAIRMALIHLENAELYA</sequence>
<dbReference type="EMBL" id="JAGVWC010000010">
    <property type="protein sequence ID" value="MBS3061499.1"/>
    <property type="molecule type" value="Genomic_DNA"/>
</dbReference>
<comment type="cofactor">
    <cofactor evidence="1">
        <name>Mn(2+)</name>
        <dbReference type="ChEBI" id="CHEBI:29035"/>
    </cofactor>
</comment>
<dbReference type="PANTHER" id="PTHR34699:SF2">
    <property type="entry name" value="NON-CANONICAL PURINE NTP PHOSPHATASE_PRRC1 DOMAIN-CONTAINING PROTEIN"/>
    <property type="match status" value="1"/>
</dbReference>
<evidence type="ECO:0000256" key="8">
    <source>
        <dbReference type="ARBA" id="ARBA00023211"/>
    </source>
</evidence>
<keyword evidence="3" id="KW-0479">Metal-binding</keyword>
<dbReference type="InterPro" id="IPR026533">
    <property type="entry name" value="NTPase/PRRC1"/>
</dbReference>
<comment type="caution">
    <text evidence="13">The sequence shown here is derived from an EMBL/GenBank/DDBJ whole genome shotgun (WGS) entry which is preliminary data.</text>
</comment>
<dbReference type="EC" id="3.6.1.73" evidence="9"/>
<evidence type="ECO:0000256" key="9">
    <source>
        <dbReference type="ARBA" id="ARBA00038901"/>
    </source>
</evidence>
<proteinExistence type="predicted"/>
<evidence type="ECO:0000256" key="11">
    <source>
        <dbReference type="ARBA" id="ARBA00048781"/>
    </source>
</evidence>
<dbReference type="Proteomes" id="UP000675968">
    <property type="component" value="Unassembled WGS sequence"/>
</dbReference>
<organism evidence="13 14">
    <name type="scientific">Candidatus Iainarchaeum sp</name>
    <dbReference type="NCBI Taxonomy" id="3101447"/>
    <lineage>
        <taxon>Archaea</taxon>
        <taxon>Candidatus Iainarchaeota</taxon>
        <taxon>Candidatus Iainarchaeia</taxon>
        <taxon>Candidatus Iainarchaeales</taxon>
        <taxon>Candidatus Iainarchaeaceae</taxon>
        <taxon>Candidatus Iainarchaeum</taxon>
    </lineage>
</organism>
<evidence type="ECO:0000256" key="7">
    <source>
        <dbReference type="ARBA" id="ARBA00023080"/>
    </source>
</evidence>
<evidence type="ECO:0000313" key="14">
    <source>
        <dbReference type="Proteomes" id="UP000675968"/>
    </source>
</evidence>
<dbReference type="NCBIfam" id="TIGR00258">
    <property type="entry name" value="inosine/xanthosine triphosphatase"/>
    <property type="match status" value="1"/>
</dbReference>
<keyword evidence="4" id="KW-0547">Nucleotide-binding</keyword>
<comment type="cofactor">
    <cofactor evidence="2">
        <name>Mg(2+)</name>
        <dbReference type="ChEBI" id="CHEBI:18420"/>
    </cofactor>
</comment>
<comment type="catalytic activity">
    <reaction evidence="11">
        <text>XTP + H2O = XDP + phosphate + H(+)</text>
        <dbReference type="Rhea" id="RHEA:28406"/>
        <dbReference type="ChEBI" id="CHEBI:15377"/>
        <dbReference type="ChEBI" id="CHEBI:15378"/>
        <dbReference type="ChEBI" id="CHEBI:43474"/>
        <dbReference type="ChEBI" id="CHEBI:59884"/>
        <dbReference type="ChEBI" id="CHEBI:61314"/>
        <dbReference type="EC" id="3.6.1.73"/>
    </reaction>
</comment>
<dbReference type="GO" id="GO:0006772">
    <property type="term" value="P:thiamine metabolic process"/>
    <property type="evidence" value="ECO:0007669"/>
    <property type="project" value="TreeGrafter"/>
</dbReference>
<protein>
    <recommendedName>
        <fullName evidence="9">inosine/xanthosine triphosphatase</fullName>
        <ecNumber evidence="9">3.6.1.73</ecNumber>
    </recommendedName>
</protein>
<evidence type="ECO:0000313" key="13">
    <source>
        <dbReference type="EMBL" id="MBS3061499.1"/>
    </source>
</evidence>
<keyword evidence="5 13" id="KW-0378">Hydrolase</keyword>
<dbReference type="PANTHER" id="PTHR34699">
    <property type="match status" value="1"/>
</dbReference>
<evidence type="ECO:0000256" key="4">
    <source>
        <dbReference type="ARBA" id="ARBA00022741"/>
    </source>
</evidence>